<name>A0ABY8PWY4_9ACTN</name>
<feature type="transmembrane region" description="Helical" evidence="6">
    <location>
        <begin position="276"/>
        <end position="300"/>
    </location>
</feature>
<evidence type="ECO:0000256" key="5">
    <source>
        <dbReference type="ARBA" id="ARBA00023136"/>
    </source>
</evidence>
<keyword evidence="3 6" id="KW-0812">Transmembrane</keyword>
<dbReference type="Pfam" id="PF07690">
    <property type="entry name" value="MFS_1"/>
    <property type="match status" value="1"/>
</dbReference>
<reference evidence="8 9" key="1">
    <citation type="journal article" date="2008" name="Int. J. Syst. Evol. Microbiol.">
        <title>Tessaracoccus flavescens sp. nov., isolated from marine sediment.</title>
        <authorList>
            <person name="Lee D.W."/>
            <person name="Lee S.D."/>
        </authorList>
    </citation>
    <scope>NUCLEOTIDE SEQUENCE [LARGE SCALE GENOMIC DNA]</scope>
    <source>
        <strain evidence="8 9">T21</strain>
    </source>
</reference>
<feature type="transmembrane region" description="Helical" evidence="6">
    <location>
        <begin position="45"/>
        <end position="63"/>
    </location>
</feature>
<dbReference type="SUPFAM" id="SSF103473">
    <property type="entry name" value="MFS general substrate transporter"/>
    <property type="match status" value="1"/>
</dbReference>
<keyword evidence="4 6" id="KW-1133">Transmembrane helix</keyword>
<proteinExistence type="predicted"/>
<dbReference type="Gene3D" id="1.20.1250.20">
    <property type="entry name" value="MFS general substrate transporter like domains"/>
    <property type="match status" value="1"/>
</dbReference>
<feature type="transmembrane region" description="Helical" evidence="6">
    <location>
        <begin position="251"/>
        <end position="270"/>
    </location>
</feature>
<feature type="transmembrane region" description="Helical" evidence="6">
    <location>
        <begin position="312"/>
        <end position="333"/>
    </location>
</feature>
<dbReference type="Proteomes" id="UP001244136">
    <property type="component" value="Chromosome"/>
</dbReference>
<keyword evidence="9" id="KW-1185">Reference proteome</keyword>
<evidence type="ECO:0000256" key="6">
    <source>
        <dbReference type="SAM" id="Phobius"/>
    </source>
</evidence>
<feature type="domain" description="Major facilitator superfamily (MFS) profile" evidence="7">
    <location>
        <begin position="1"/>
        <end position="363"/>
    </location>
</feature>
<dbReference type="PANTHER" id="PTHR23513:SF11">
    <property type="entry name" value="STAPHYLOFERRIN A TRANSPORTER"/>
    <property type="match status" value="1"/>
</dbReference>
<protein>
    <submittedName>
        <fullName evidence="8">MFS transporter</fullName>
    </submittedName>
</protein>
<evidence type="ECO:0000256" key="3">
    <source>
        <dbReference type="ARBA" id="ARBA00022692"/>
    </source>
</evidence>
<evidence type="ECO:0000256" key="1">
    <source>
        <dbReference type="ARBA" id="ARBA00004651"/>
    </source>
</evidence>
<dbReference type="PROSITE" id="PS50850">
    <property type="entry name" value="MFS"/>
    <property type="match status" value="1"/>
</dbReference>
<feature type="transmembrane region" description="Helical" evidence="6">
    <location>
        <begin position="339"/>
        <end position="359"/>
    </location>
</feature>
<dbReference type="InterPro" id="IPR036259">
    <property type="entry name" value="MFS_trans_sf"/>
</dbReference>
<dbReference type="RefSeq" id="WP_281144677.1">
    <property type="nucleotide sequence ID" value="NZ_CP123967.1"/>
</dbReference>
<gene>
    <name evidence="8" type="ORF">QH948_12440</name>
</gene>
<dbReference type="EMBL" id="CP123967">
    <property type="protein sequence ID" value="WGT46928.1"/>
    <property type="molecule type" value="Genomic_DNA"/>
</dbReference>
<keyword evidence="5 6" id="KW-0472">Membrane</keyword>
<dbReference type="InterPro" id="IPR020846">
    <property type="entry name" value="MFS_dom"/>
</dbReference>
<dbReference type="InterPro" id="IPR011701">
    <property type="entry name" value="MFS"/>
</dbReference>
<dbReference type="PANTHER" id="PTHR23513">
    <property type="entry name" value="INTEGRAL MEMBRANE EFFLUX PROTEIN-RELATED"/>
    <property type="match status" value="1"/>
</dbReference>
<sequence length="376" mass="38606">MLPLLALMVTGSAAQAGLVGTVQAVLTQAFLIPGGLIIDRFDRKRLIVLSGVINAVVLFLLAVLGWSGQLSLGVLLGAAAVFGLTSGWLGEASDALLRSVVTVERYPQAITVNEGRDAALRLAAAPVGGFLLGIATGASLAIAAALQCLSAILIRPLRVAPTGGEKAQGALGLMVEAVRWLRHRPRALLLALLVGAVNFSVSGVMTTTQFTAVARTGRALDAGLLTTAAGISVIVGAIVAGVVIRQIRTGFVISLTFLWLAVGMAGIAVFNSGAPLVVLLMLTFLGVPAINAAMAGYFFASTPESMQGRAQALLATFSVGIGAVAPFLVGLALQGFGPTVAYTVALSPMLVALGVSVFAKRIREIPRPAQWRDLPL</sequence>
<feature type="transmembrane region" description="Helical" evidence="6">
    <location>
        <begin position="187"/>
        <end position="210"/>
    </location>
</feature>
<organism evidence="8 9">
    <name type="scientific">Tessaracoccus lacteus</name>
    <dbReference type="NCBI Taxonomy" id="3041766"/>
    <lineage>
        <taxon>Bacteria</taxon>
        <taxon>Bacillati</taxon>
        <taxon>Actinomycetota</taxon>
        <taxon>Actinomycetes</taxon>
        <taxon>Propionibacteriales</taxon>
        <taxon>Propionibacteriaceae</taxon>
        <taxon>Tessaracoccus</taxon>
    </lineage>
</organism>
<evidence type="ECO:0000256" key="4">
    <source>
        <dbReference type="ARBA" id="ARBA00022989"/>
    </source>
</evidence>
<evidence type="ECO:0000313" key="8">
    <source>
        <dbReference type="EMBL" id="WGT46928.1"/>
    </source>
</evidence>
<evidence type="ECO:0000259" key="7">
    <source>
        <dbReference type="PROSITE" id="PS50850"/>
    </source>
</evidence>
<evidence type="ECO:0000256" key="2">
    <source>
        <dbReference type="ARBA" id="ARBA00022475"/>
    </source>
</evidence>
<feature type="transmembrane region" description="Helical" evidence="6">
    <location>
        <begin position="222"/>
        <end position="244"/>
    </location>
</feature>
<evidence type="ECO:0000313" key="9">
    <source>
        <dbReference type="Proteomes" id="UP001244136"/>
    </source>
</evidence>
<accession>A0ABY8PWY4</accession>
<feature type="transmembrane region" description="Helical" evidence="6">
    <location>
        <begin position="130"/>
        <end position="154"/>
    </location>
</feature>
<comment type="subcellular location">
    <subcellularLocation>
        <location evidence="1">Cell membrane</location>
        <topology evidence="1">Multi-pass membrane protein</topology>
    </subcellularLocation>
</comment>
<keyword evidence="2" id="KW-1003">Cell membrane</keyword>